<dbReference type="Proteomes" id="UP000053669">
    <property type="component" value="Unassembled WGS sequence"/>
</dbReference>
<dbReference type="InterPro" id="IPR013381">
    <property type="entry name" value="CRISPR-assoc_prot_Cse1"/>
</dbReference>
<organism evidence="2 3">
    <name type="scientific">Streptomyces canus</name>
    <dbReference type="NCBI Taxonomy" id="58343"/>
    <lineage>
        <taxon>Bacteria</taxon>
        <taxon>Bacillati</taxon>
        <taxon>Actinomycetota</taxon>
        <taxon>Actinomycetes</taxon>
        <taxon>Kitasatosporales</taxon>
        <taxon>Streptomycetaceae</taxon>
        <taxon>Streptomyces</taxon>
        <taxon>Streptomyces aurantiacus group</taxon>
    </lineage>
</organism>
<gene>
    <name evidence="2" type="ORF">AQJ46_41805</name>
</gene>
<evidence type="ECO:0000313" key="2">
    <source>
        <dbReference type="EMBL" id="KUN58814.1"/>
    </source>
</evidence>
<feature type="region of interest" description="Disordered" evidence="1">
    <location>
        <begin position="272"/>
        <end position="301"/>
    </location>
</feature>
<protein>
    <recommendedName>
        <fullName evidence="4">Type I-E CRISPR-associated protein Cse1/CasA</fullName>
    </recommendedName>
</protein>
<dbReference type="Gene3D" id="1.10.520.40">
    <property type="entry name" value="CRISPR-associated protein Cse2"/>
    <property type="match status" value="1"/>
</dbReference>
<dbReference type="EMBL" id="LMWU01000055">
    <property type="protein sequence ID" value="KUN58814.1"/>
    <property type="molecule type" value="Genomic_DNA"/>
</dbReference>
<feature type="region of interest" description="Disordered" evidence="1">
    <location>
        <begin position="639"/>
        <end position="664"/>
    </location>
</feature>
<dbReference type="InterPro" id="IPR038287">
    <property type="entry name" value="Cse2_sf"/>
</dbReference>
<sequence length="664" mass="71226">MSGRPSFSLAQRPWITALDDTGRTLLCSLAEVLENAGRLRLGAPDPLLWGATARLLTAVAYSAGCAPTDDTAYWDNINAGIDLSAAVAWVHDHAADLDLFAPDRPLFQDAALHGLAGLPEATVPVLYLDLTAASGRPLLSDHRHLHTSVPVDGRRAAELLLVQQTWAVGGRISAKTAVFGPGCNFGRPTAASGGVMWQPAGSVAEMLAWRLMPVSGGPGRGQWTYTPRVAGTAEFLPESECDGLNWMTRRMLLLPDADGMVARAMVSATAAATSSAPSRANSCPRKGSPPTTTSPRCWRCGARPRRAVGPMPRARRSPRPAGRPTWWPWGLATSNRKILHQQLIHIPGSALADPRSPDAALAVMSFRRRAARVTPSRRDDPATGTVLPPAFGSSALLQEDFLNLPGPQRDQLLFQQATSAPSGDPVRDGMRTAALAAAALTGTGAEDDDLFTEVSRPPSLPSPGADDSPGQNPAYADSPGQALAVQMGRWLASSHMRSVVSDLERWARNPQPDNPAIALVTRPLAPEHHQAALQTAALMAVHHRTNRRAPLYGRADLPRLMRAFGSGGRFGPAHPATRATLQVMVRTTSVDALRPHLGRLIRYAASRQMAPRWSSLFDDLAGWDREVRERWSQLFFTAPTRRTAPPSGATTPTVNDQDKDPITA</sequence>
<feature type="region of interest" description="Disordered" evidence="1">
    <location>
        <begin position="446"/>
        <end position="478"/>
    </location>
</feature>
<feature type="region of interest" description="Disordered" evidence="1">
    <location>
        <begin position="370"/>
        <end position="390"/>
    </location>
</feature>
<comment type="caution">
    <text evidence="2">The sequence shown here is derived from an EMBL/GenBank/DDBJ whole genome shotgun (WGS) entry which is preliminary data.</text>
</comment>
<name>A0A124HVL6_9ACTN</name>
<accession>A0A124HVL6</accession>
<dbReference type="Pfam" id="PF09485">
    <property type="entry name" value="CRISPR_Cse2"/>
    <property type="match status" value="1"/>
</dbReference>
<evidence type="ECO:0008006" key="4">
    <source>
        <dbReference type="Google" id="ProtNLM"/>
    </source>
</evidence>
<dbReference type="InterPro" id="IPR013382">
    <property type="entry name" value="CRISPR-assoc_prot_Cse2"/>
</dbReference>
<dbReference type="AlphaFoldDB" id="A0A124HVL6"/>
<dbReference type="Pfam" id="PF09481">
    <property type="entry name" value="CRISPR_Cse1"/>
    <property type="match status" value="1"/>
</dbReference>
<evidence type="ECO:0000256" key="1">
    <source>
        <dbReference type="SAM" id="MobiDB-lite"/>
    </source>
</evidence>
<evidence type="ECO:0000313" key="3">
    <source>
        <dbReference type="Proteomes" id="UP000053669"/>
    </source>
</evidence>
<reference evidence="2 3" key="1">
    <citation type="submission" date="2015-10" db="EMBL/GenBank/DDBJ databases">
        <title>Draft genome sequence of Streptomyces canus DSM 40017, type strain for the species Streptomyces canus.</title>
        <authorList>
            <person name="Ruckert C."/>
            <person name="Winkler A."/>
            <person name="Kalinowski J."/>
            <person name="Kampfer P."/>
            <person name="Glaeser S."/>
        </authorList>
    </citation>
    <scope>NUCLEOTIDE SEQUENCE [LARGE SCALE GENOMIC DNA]</scope>
    <source>
        <strain evidence="2 3">DSM 40017</strain>
    </source>
</reference>
<proteinExistence type="predicted"/>
<dbReference type="RefSeq" id="WP_059210576.1">
    <property type="nucleotide sequence ID" value="NZ_KQ948674.1"/>
</dbReference>
<dbReference type="STRING" id="58343.AQJ46_41805"/>